<dbReference type="InterPro" id="IPR015943">
    <property type="entry name" value="WD40/YVTN_repeat-like_dom_sf"/>
</dbReference>
<evidence type="ECO:0000259" key="10">
    <source>
        <dbReference type="Pfam" id="PF23769"/>
    </source>
</evidence>
<dbReference type="InterPro" id="IPR057644">
    <property type="entry name" value="Beta-prop_WDR75_2nd"/>
</dbReference>
<sequence length="966" mass="105725">MAASTPKHPKSTPTSAKDPPKTPSNKRKGKENNPKSIAIPNPIELWSAQSAQNLDDDTPWNWASLTDPSSSRILPVFTKDGSYFFSLVGPSVKIHSTTTGLVVSTLSSSASDRNAQSDVLTSALINPHNAFQLITGSLDGSVRIWDFINGTLLQTIELGQPIHYMCAHEQFKGSIFVAASPSRRKTSHENNAIVLQISLKPSEHTNQPVEITSVGKTRFPSGLAVSSNGAWLVAAAGHTIYVAKTSSLVSGFTKYVSPERLRCLAFHPTEEYFATGDDKGVIRLWYCLNDNLAVNTRGVEKRTQTRPLHWHAHAVSSISFTPNGAYLLSGGEEAVLVLWQLHTGKKEFVPRLGAPISTVSILSSRSAEEEYLIGLADATYTFISSATLKVTRSYSRIKIDPTHSHLLTSSSKMNFAPIAIQPRTSTLVLPSSHPSSLQIYSPSGSTLVGELEVSPSNRVSRRDDKPLIPAFVETAVISPSGGWMATIDSREGDCGFHDEVYLKFWSWDKHRNNWVLNTRIDRPHGTERVTDISFSPDETSGLLLVTTGRDGRIKVWRLWSRRIASGSTTPAGPENIWVSSMTITYRSEIPSSLSWSPDASLFAVAVGPYLAVYDAASGTLLQSLTSPSSQKSKFVHFIGSDGQYLLSTCSNSLIMWDLINNSVAWQCPTSQSIEKIVPHPQDPTFAVFYTPVVVDEELRTRASIFSTASNNPSSTRTIPFGLRNVVWASFSSRPGFNIVGITHSWRVVTIGDADQTLHDEGLTARAVNNQQQPQKKTLFQDIFGISAFAATSPDTSTTPTLQRKDKTHEIFDTPAYLAPSLDSLFEPLITTLLTLRLSEPIITDDIAEEADEDIVMEEEQDVIASVPSYHPSRMPHPGEMEIFTKLFRTRCMTEDRLSNAVSKMNARLNGVHHKEVNGASRAVETPASISVKRLSNSQVEHAGLPATIPPSPSPLANGKKRKKAAT</sequence>
<dbReference type="GO" id="GO:0006364">
    <property type="term" value="P:rRNA processing"/>
    <property type="evidence" value="ECO:0007669"/>
    <property type="project" value="UniProtKB-KW"/>
</dbReference>
<dbReference type="PANTHER" id="PTHR44215:SF1">
    <property type="entry name" value="WD REPEAT-CONTAINING PROTEIN 75"/>
    <property type="match status" value="1"/>
</dbReference>
<comment type="caution">
    <text evidence="11">The sequence shown here is derived from an EMBL/GenBank/DDBJ whole genome shotgun (WGS) entry which is preliminary data.</text>
</comment>
<evidence type="ECO:0000256" key="7">
    <source>
        <dbReference type="ARBA" id="ARBA00023242"/>
    </source>
</evidence>
<evidence type="ECO:0000256" key="8">
    <source>
        <dbReference type="PROSITE-ProRule" id="PRU00221"/>
    </source>
</evidence>
<dbReference type="AlphaFoldDB" id="A0A9P5ZF69"/>
<organism evidence="11 12">
    <name type="scientific">Pholiota conissans</name>
    <dbReference type="NCBI Taxonomy" id="109636"/>
    <lineage>
        <taxon>Eukaryota</taxon>
        <taxon>Fungi</taxon>
        <taxon>Dikarya</taxon>
        <taxon>Basidiomycota</taxon>
        <taxon>Agaricomycotina</taxon>
        <taxon>Agaricomycetes</taxon>
        <taxon>Agaricomycetidae</taxon>
        <taxon>Agaricales</taxon>
        <taxon>Agaricineae</taxon>
        <taxon>Strophariaceae</taxon>
        <taxon>Pholiota</taxon>
    </lineage>
</organism>
<reference evidence="11" key="1">
    <citation type="submission" date="2020-11" db="EMBL/GenBank/DDBJ databases">
        <authorList>
            <consortium name="DOE Joint Genome Institute"/>
            <person name="Ahrendt S."/>
            <person name="Riley R."/>
            <person name="Andreopoulos W."/>
            <person name="Labutti K."/>
            <person name="Pangilinan J."/>
            <person name="Ruiz-Duenas F.J."/>
            <person name="Barrasa J.M."/>
            <person name="Sanchez-Garcia M."/>
            <person name="Camarero S."/>
            <person name="Miyauchi S."/>
            <person name="Serrano A."/>
            <person name="Linde D."/>
            <person name="Babiker R."/>
            <person name="Drula E."/>
            <person name="Ayuso-Fernandez I."/>
            <person name="Pacheco R."/>
            <person name="Padilla G."/>
            <person name="Ferreira P."/>
            <person name="Barriuso J."/>
            <person name="Kellner H."/>
            <person name="Castanera R."/>
            <person name="Alfaro M."/>
            <person name="Ramirez L."/>
            <person name="Pisabarro A.G."/>
            <person name="Kuo A."/>
            <person name="Tritt A."/>
            <person name="Lipzen A."/>
            <person name="He G."/>
            <person name="Yan M."/>
            <person name="Ng V."/>
            <person name="Cullen D."/>
            <person name="Martin F."/>
            <person name="Rosso M.-N."/>
            <person name="Henrissat B."/>
            <person name="Hibbett D."/>
            <person name="Martinez A.T."/>
            <person name="Grigoriev I.V."/>
        </authorList>
    </citation>
    <scope>NUCLEOTIDE SEQUENCE</scope>
    <source>
        <strain evidence="11">CIRM-BRFM 674</strain>
    </source>
</reference>
<dbReference type="GO" id="GO:0045943">
    <property type="term" value="P:positive regulation of transcription by RNA polymerase I"/>
    <property type="evidence" value="ECO:0007669"/>
    <property type="project" value="InterPro"/>
</dbReference>
<proteinExistence type="predicted"/>
<feature type="region of interest" description="Disordered" evidence="9">
    <location>
        <begin position="1"/>
        <end position="38"/>
    </location>
</feature>
<keyword evidence="5" id="KW-0677">Repeat</keyword>
<evidence type="ECO:0000256" key="6">
    <source>
        <dbReference type="ARBA" id="ARBA00023163"/>
    </source>
</evidence>
<dbReference type="InterPro" id="IPR001680">
    <property type="entry name" value="WD40_rpt"/>
</dbReference>
<dbReference type="GO" id="GO:2000234">
    <property type="term" value="P:positive regulation of rRNA processing"/>
    <property type="evidence" value="ECO:0007669"/>
    <property type="project" value="TreeGrafter"/>
</dbReference>
<comment type="subcellular location">
    <subcellularLocation>
        <location evidence="1">Nucleus</location>
        <location evidence="1">Nucleolus</location>
    </subcellularLocation>
</comment>
<evidence type="ECO:0000256" key="1">
    <source>
        <dbReference type="ARBA" id="ARBA00004604"/>
    </source>
</evidence>
<dbReference type="PROSITE" id="PS50082">
    <property type="entry name" value="WD_REPEATS_2"/>
    <property type="match status" value="3"/>
</dbReference>
<accession>A0A9P5ZF69</accession>
<evidence type="ECO:0000313" key="11">
    <source>
        <dbReference type="EMBL" id="KAF9486317.1"/>
    </source>
</evidence>
<gene>
    <name evidence="11" type="ORF">BDN70DRAFT_869800</name>
</gene>
<keyword evidence="7" id="KW-0539">Nucleus</keyword>
<dbReference type="SUPFAM" id="SSF50998">
    <property type="entry name" value="Quinoprotein alcohol dehydrogenase-like"/>
    <property type="match status" value="1"/>
</dbReference>
<keyword evidence="3" id="KW-0698">rRNA processing</keyword>
<keyword evidence="4 8" id="KW-0853">WD repeat</keyword>
<dbReference type="SUPFAM" id="SSF50978">
    <property type="entry name" value="WD40 repeat-like"/>
    <property type="match status" value="1"/>
</dbReference>
<keyword evidence="6" id="KW-0804">Transcription</keyword>
<evidence type="ECO:0000256" key="4">
    <source>
        <dbReference type="ARBA" id="ARBA00022574"/>
    </source>
</evidence>
<dbReference type="PROSITE" id="PS50294">
    <property type="entry name" value="WD_REPEATS_REGION"/>
    <property type="match status" value="1"/>
</dbReference>
<dbReference type="InterPro" id="IPR053826">
    <property type="entry name" value="WDR75"/>
</dbReference>
<keyword evidence="12" id="KW-1185">Reference proteome</keyword>
<evidence type="ECO:0000256" key="9">
    <source>
        <dbReference type="SAM" id="MobiDB-lite"/>
    </source>
</evidence>
<feature type="repeat" description="WD" evidence="8">
    <location>
        <begin position="308"/>
        <end position="349"/>
    </location>
</feature>
<dbReference type="Pfam" id="PF23769">
    <property type="entry name" value="Beta-prop_WDR75_2nd"/>
    <property type="match status" value="1"/>
</dbReference>
<feature type="repeat" description="WD" evidence="8">
    <location>
        <begin position="529"/>
        <end position="558"/>
    </location>
</feature>
<feature type="repeat" description="WD" evidence="8">
    <location>
        <begin position="113"/>
        <end position="155"/>
    </location>
</feature>
<dbReference type="GO" id="GO:0032040">
    <property type="term" value="C:small-subunit processome"/>
    <property type="evidence" value="ECO:0007669"/>
    <property type="project" value="InterPro"/>
</dbReference>
<dbReference type="EMBL" id="MU155130">
    <property type="protein sequence ID" value="KAF9486317.1"/>
    <property type="molecule type" value="Genomic_DNA"/>
</dbReference>
<evidence type="ECO:0000256" key="5">
    <source>
        <dbReference type="ARBA" id="ARBA00022737"/>
    </source>
</evidence>
<evidence type="ECO:0000313" key="12">
    <source>
        <dbReference type="Proteomes" id="UP000807469"/>
    </source>
</evidence>
<dbReference type="InterPro" id="IPR036322">
    <property type="entry name" value="WD40_repeat_dom_sf"/>
</dbReference>
<dbReference type="GO" id="GO:0003723">
    <property type="term" value="F:RNA binding"/>
    <property type="evidence" value="ECO:0007669"/>
    <property type="project" value="InterPro"/>
</dbReference>
<dbReference type="PANTHER" id="PTHR44215">
    <property type="entry name" value="WD REPEAT-CONTAINING PROTEIN 75"/>
    <property type="match status" value="1"/>
</dbReference>
<feature type="domain" description="WD repeat-containing protein 75 second beta-propeller" evidence="10">
    <location>
        <begin position="419"/>
        <end position="685"/>
    </location>
</feature>
<dbReference type="Proteomes" id="UP000807469">
    <property type="component" value="Unassembled WGS sequence"/>
</dbReference>
<dbReference type="SMART" id="SM00320">
    <property type="entry name" value="WD40"/>
    <property type="match status" value="6"/>
</dbReference>
<feature type="region of interest" description="Disordered" evidence="9">
    <location>
        <begin position="940"/>
        <end position="966"/>
    </location>
</feature>
<dbReference type="InterPro" id="IPR011047">
    <property type="entry name" value="Quinoprotein_ADH-like_sf"/>
</dbReference>
<dbReference type="Pfam" id="PF23869">
    <property type="entry name" value="Beta-prop_WDR75_1st"/>
    <property type="match status" value="1"/>
</dbReference>
<protein>
    <submittedName>
        <fullName evidence="11">WD40 repeat-like protein</fullName>
    </submittedName>
</protein>
<keyword evidence="2" id="KW-0690">Ribosome biogenesis</keyword>
<evidence type="ECO:0000256" key="2">
    <source>
        <dbReference type="ARBA" id="ARBA00022517"/>
    </source>
</evidence>
<evidence type="ECO:0000256" key="3">
    <source>
        <dbReference type="ARBA" id="ARBA00022552"/>
    </source>
</evidence>
<name>A0A9P5ZF69_9AGAR</name>
<dbReference type="Gene3D" id="2.130.10.10">
    <property type="entry name" value="YVTN repeat-like/Quinoprotein amine dehydrogenase"/>
    <property type="match status" value="3"/>
</dbReference>
<dbReference type="OrthoDB" id="4096at2759"/>